<sequence length="73" mass="8427">MAWTVHQISKIWKKDMPPPSKPKYNSRCLIWRLIRMASSARSSESVNYQCRRWCPVAQPVVLTFKVGQGMCAS</sequence>
<name>A0A2P2QZH1_RHIMU</name>
<accession>A0A2P2QZH1</accession>
<dbReference type="EMBL" id="GGEC01091800">
    <property type="protein sequence ID" value="MBX72284.1"/>
    <property type="molecule type" value="Transcribed_RNA"/>
</dbReference>
<proteinExistence type="predicted"/>
<reference evidence="1" key="1">
    <citation type="submission" date="2018-02" db="EMBL/GenBank/DDBJ databases">
        <title>Rhizophora mucronata_Transcriptome.</title>
        <authorList>
            <person name="Meera S.P."/>
            <person name="Sreeshan A."/>
            <person name="Augustine A."/>
        </authorList>
    </citation>
    <scope>NUCLEOTIDE SEQUENCE</scope>
    <source>
        <tissue evidence="1">Leaf</tissue>
    </source>
</reference>
<organism evidence="1">
    <name type="scientific">Rhizophora mucronata</name>
    <name type="common">Asiatic mangrove</name>
    <dbReference type="NCBI Taxonomy" id="61149"/>
    <lineage>
        <taxon>Eukaryota</taxon>
        <taxon>Viridiplantae</taxon>
        <taxon>Streptophyta</taxon>
        <taxon>Embryophyta</taxon>
        <taxon>Tracheophyta</taxon>
        <taxon>Spermatophyta</taxon>
        <taxon>Magnoliopsida</taxon>
        <taxon>eudicotyledons</taxon>
        <taxon>Gunneridae</taxon>
        <taxon>Pentapetalae</taxon>
        <taxon>rosids</taxon>
        <taxon>fabids</taxon>
        <taxon>Malpighiales</taxon>
        <taxon>Rhizophoraceae</taxon>
        <taxon>Rhizophora</taxon>
    </lineage>
</organism>
<protein>
    <submittedName>
        <fullName evidence="1">Uncharacterized protein</fullName>
    </submittedName>
</protein>
<evidence type="ECO:0000313" key="1">
    <source>
        <dbReference type="EMBL" id="MBX72284.1"/>
    </source>
</evidence>
<dbReference type="AlphaFoldDB" id="A0A2P2QZH1"/>